<organism evidence="1 2">
    <name type="scientific">Symbiodinium microadriaticum</name>
    <name type="common">Dinoflagellate</name>
    <name type="synonym">Zooxanthella microadriatica</name>
    <dbReference type="NCBI Taxonomy" id="2951"/>
    <lineage>
        <taxon>Eukaryota</taxon>
        <taxon>Sar</taxon>
        <taxon>Alveolata</taxon>
        <taxon>Dinophyceae</taxon>
        <taxon>Suessiales</taxon>
        <taxon>Symbiodiniaceae</taxon>
        <taxon>Symbiodinium</taxon>
    </lineage>
</organism>
<evidence type="ECO:0000313" key="1">
    <source>
        <dbReference type="EMBL" id="OLP80935.1"/>
    </source>
</evidence>
<sequence length="314" mass="34298">MVAVTQVSSINTFELSAGSLRIFQRAVQCIAKLGRDAAVIFRPEELVIHGADDGHSAASQFAFRRSFFRCTPSSEASGIRKERRVVVQARGLAVALRGSQQRTAEGLLIGLVENRLVLEFMPRHGGKVRHKVPLLDTSPFLPGEPPAGPHAAALAPSLLARVLDHCVPGRSSCEEVIVCAAPPQGLRESSRSREKLRDEEKTPTMSSLRLVAMRQLLLLVLQSALGSELPALKMSTFDAEIMDILWLGPDRKKVLLNTKQGTVYQSLEDGRDWEKTSVSSMSKVARLIMSSADPSTVREQKYVGVGLNHDMPLA</sequence>
<comment type="caution">
    <text evidence="1">The sequence shown here is derived from an EMBL/GenBank/DDBJ whole genome shotgun (WGS) entry which is preliminary data.</text>
</comment>
<dbReference type="OrthoDB" id="442854at2759"/>
<accession>A0A1Q9CDD6</accession>
<reference evidence="1 2" key="1">
    <citation type="submission" date="2016-02" db="EMBL/GenBank/DDBJ databases">
        <title>Genome analysis of coral dinoflagellate symbionts highlights evolutionary adaptations to a symbiotic lifestyle.</title>
        <authorList>
            <person name="Aranda M."/>
            <person name="Li Y."/>
            <person name="Liew Y.J."/>
            <person name="Baumgarten S."/>
            <person name="Simakov O."/>
            <person name="Wilson M."/>
            <person name="Piel J."/>
            <person name="Ashoor H."/>
            <person name="Bougouffa S."/>
            <person name="Bajic V.B."/>
            <person name="Ryu T."/>
            <person name="Ravasi T."/>
            <person name="Bayer T."/>
            <person name="Micklem G."/>
            <person name="Kim H."/>
            <person name="Bhak J."/>
            <person name="Lajeunesse T.C."/>
            <person name="Voolstra C.R."/>
        </authorList>
    </citation>
    <scope>NUCLEOTIDE SEQUENCE [LARGE SCALE GENOMIC DNA]</scope>
    <source>
        <strain evidence="1 2">CCMP2467</strain>
    </source>
</reference>
<dbReference type="Gene3D" id="3.70.10.10">
    <property type="match status" value="1"/>
</dbReference>
<dbReference type="EMBL" id="LSRX01001331">
    <property type="protein sequence ID" value="OLP80935.1"/>
    <property type="molecule type" value="Genomic_DNA"/>
</dbReference>
<dbReference type="Proteomes" id="UP000186817">
    <property type="component" value="Unassembled WGS sequence"/>
</dbReference>
<evidence type="ECO:0000313" key="2">
    <source>
        <dbReference type="Proteomes" id="UP000186817"/>
    </source>
</evidence>
<dbReference type="AlphaFoldDB" id="A0A1Q9CDD6"/>
<dbReference type="SUPFAM" id="SSF55979">
    <property type="entry name" value="DNA clamp"/>
    <property type="match status" value="1"/>
</dbReference>
<dbReference type="InterPro" id="IPR046938">
    <property type="entry name" value="DNA_clamp_sf"/>
</dbReference>
<gene>
    <name evidence="1" type="ORF">AK812_SmicGene38598</name>
</gene>
<proteinExistence type="predicted"/>
<name>A0A1Q9CDD6_SYMMI</name>
<keyword evidence="2" id="KW-1185">Reference proteome</keyword>
<protein>
    <submittedName>
        <fullName evidence="1">Uncharacterized protein</fullName>
    </submittedName>
</protein>